<protein>
    <recommendedName>
        <fullName evidence="2">Gfo/Idh/MocA-like oxidoreductase N-terminal domain-containing protein</fullName>
    </recommendedName>
</protein>
<reference evidence="3" key="1">
    <citation type="submission" date="2018-05" db="EMBL/GenBank/DDBJ databases">
        <authorList>
            <person name="Lanie J.A."/>
            <person name="Ng W.-L."/>
            <person name="Kazmierczak K.M."/>
            <person name="Andrzejewski T.M."/>
            <person name="Davidsen T.M."/>
            <person name="Wayne K.J."/>
            <person name="Tettelin H."/>
            <person name="Glass J.I."/>
            <person name="Rusch D."/>
            <person name="Podicherti R."/>
            <person name="Tsui H.-C.T."/>
            <person name="Winkler M.E."/>
        </authorList>
    </citation>
    <scope>NUCLEOTIDE SEQUENCE</scope>
</reference>
<organism evidence="3">
    <name type="scientific">marine metagenome</name>
    <dbReference type="NCBI Taxonomy" id="408172"/>
    <lineage>
        <taxon>unclassified sequences</taxon>
        <taxon>metagenomes</taxon>
        <taxon>ecological metagenomes</taxon>
    </lineage>
</organism>
<sequence length="98" mass="10605">MTNEAVGFGVIGLGMGAARAKLIHATDGARLVAVADINEERGQKAAAEYDIDWYEDYRRMLERDDIDVIMVMTPSGTHADFGEVVAQAGKHVVSTKPI</sequence>
<dbReference type="Pfam" id="PF01408">
    <property type="entry name" value="GFO_IDH_MocA"/>
    <property type="match status" value="1"/>
</dbReference>
<gene>
    <name evidence="3" type="ORF">METZ01_LOCUS276124</name>
</gene>
<dbReference type="EMBL" id="UINC01080382">
    <property type="protein sequence ID" value="SVC23270.1"/>
    <property type="molecule type" value="Genomic_DNA"/>
</dbReference>
<dbReference type="PANTHER" id="PTHR43818">
    <property type="entry name" value="BCDNA.GH03377"/>
    <property type="match status" value="1"/>
</dbReference>
<evidence type="ECO:0000259" key="2">
    <source>
        <dbReference type="Pfam" id="PF01408"/>
    </source>
</evidence>
<evidence type="ECO:0000256" key="1">
    <source>
        <dbReference type="ARBA" id="ARBA00023002"/>
    </source>
</evidence>
<dbReference type="SUPFAM" id="SSF51735">
    <property type="entry name" value="NAD(P)-binding Rossmann-fold domains"/>
    <property type="match status" value="1"/>
</dbReference>
<dbReference type="InterPro" id="IPR050463">
    <property type="entry name" value="Gfo/Idh/MocA_oxidrdct_glycsds"/>
</dbReference>
<dbReference type="PANTHER" id="PTHR43818:SF11">
    <property type="entry name" value="BCDNA.GH03377"/>
    <property type="match status" value="1"/>
</dbReference>
<dbReference type="AlphaFoldDB" id="A0A382KFH5"/>
<dbReference type="Gene3D" id="3.40.50.720">
    <property type="entry name" value="NAD(P)-binding Rossmann-like Domain"/>
    <property type="match status" value="1"/>
</dbReference>
<dbReference type="InterPro" id="IPR036291">
    <property type="entry name" value="NAD(P)-bd_dom_sf"/>
</dbReference>
<feature type="non-terminal residue" evidence="3">
    <location>
        <position position="98"/>
    </location>
</feature>
<accession>A0A382KFH5</accession>
<feature type="domain" description="Gfo/Idh/MocA-like oxidoreductase N-terminal" evidence="2">
    <location>
        <begin position="7"/>
        <end position="98"/>
    </location>
</feature>
<evidence type="ECO:0000313" key="3">
    <source>
        <dbReference type="EMBL" id="SVC23270.1"/>
    </source>
</evidence>
<dbReference type="GO" id="GO:0016491">
    <property type="term" value="F:oxidoreductase activity"/>
    <property type="evidence" value="ECO:0007669"/>
    <property type="project" value="UniProtKB-KW"/>
</dbReference>
<dbReference type="GO" id="GO:0000166">
    <property type="term" value="F:nucleotide binding"/>
    <property type="evidence" value="ECO:0007669"/>
    <property type="project" value="InterPro"/>
</dbReference>
<proteinExistence type="predicted"/>
<name>A0A382KFH5_9ZZZZ</name>
<dbReference type="InterPro" id="IPR000683">
    <property type="entry name" value="Gfo/Idh/MocA-like_OxRdtase_N"/>
</dbReference>
<keyword evidence="1" id="KW-0560">Oxidoreductase</keyword>